<gene>
    <name evidence="1" type="ORF">LK996_16210</name>
</gene>
<dbReference type="RefSeq" id="WP_230528409.1">
    <property type="nucleotide sequence ID" value="NZ_JAJGAK010000005.1"/>
</dbReference>
<protein>
    <recommendedName>
        <fullName evidence="3">Transposase</fullName>
    </recommendedName>
</protein>
<evidence type="ECO:0008006" key="3">
    <source>
        <dbReference type="Google" id="ProtNLM"/>
    </source>
</evidence>
<dbReference type="Proteomes" id="UP001165293">
    <property type="component" value="Unassembled WGS sequence"/>
</dbReference>
<proteinExistence type="predicted"/>
<reference evidence="1" key="1">
    <citation type="submission" date="2021-10" db="EMBL/GenBank/DDBJ databases">
        <authorList>
            <person name="Lyu M."/>
            <person name="Wang X."/>
            <person name="Meng X."/>
            <person name="Xu K."/>
        </authorList>
    </citation>
    <scope>NUCLEOTIDE SEQUENCE</scope>
    <source>
        <strain evidence="1">A6</strain>
    </source>
</reference>
<sequence>MADAPKFDLTRPLFVLKAPESLEQKINSSRSLIWRRELELLSREKLIEIAIAGCWKVKGLESTIGRLSSEVSKHRQARSKGGQLRRADQKQAKQAIKEEWLVARTSQRRFIAGAFALKMVKKYGKFQAESVKKWFRQWEREYRLDSPASPSPQQILNQRIPAVYRIFGYLDSEAKK</sequence>
<dbReference type="EMBL" id="JAJGAK010000005">
    <property type="protein sequence ID" value="MCC8364615.1"/>
    <property type="molecule type" value="Genomic_DNA"/>
</dbReference>
<evidence type="ECO:0000313" key="1">
    <source>
        <dbReference type="EMBL" id="MCC8364615.1"/>
    </source>
</evidence>
<evidence type="ECO:0000313" key="2">
    <source>
        <dbReference type="Proteomes" id="UP001165293"/>
    </source>
</evidence>
<comment type="caution">
    <text evidence="1">The sequence shown here is derived from an EMBL/GenBank/DDBJ whole genome shotgun (WGS) entry which is preliminary data.</text>
</comment>
<organism evidence="1 2">
    <name type="scientific">Noviluteimonas lactosilytica</name>
    <dbReference type="NCBI Taxonomy" id="2888523"/>
    <lineage>
        <taxon>Bacteria</taxon>
        <taxon>Pseudomonadati</taxon>
        <taxon>Pseudomonadota</taxon>
        <taxon>Gammaproteobacteria</taxon>
        <taxon>Lysobacterales</taxon>
        <taxon>Lysobacteraceae</taxon>
        <taxon>Noviluteimonas</taxon>
    </lineage>
</organism>
<name>A0ABS8JLV7_9GAMM</name>
<keyword evidence="2" id="KW-1185">Reference proteome</keyword>
<accession>A0ABS8JLV7</accession>